<organism evidence="1 2">
    <name type="scientific">Zootermopsis nevadensis</name>
    <name type="common">Dampwood termite</name>
    <dbReference type="NCBI Taxonomy" id="136037"/>
    <lineage>
        <taxon>Eukaryota</taxon>
        <taxon>Metazoa</taxon>
        <taxon>Ecdysozoa</taxon>
        <taxon>Arthropoda</taxon>
        <taxon>Hexapoda</taxon>
        <taxon>Insecta</taxon>
        <taxon>Pterygota</taxon>
        <taxon>Neoptera</taxon>
        <taxon>Polyneoptera</taxon>
        <taxon>Dictyoptera</taxon>
        <taxon>Blattodea</taxon>
        <taxon>Blattoidea</taxon>
        <taxon>Termitoidae</taxon>
        <taxon>Termopsidae</taxon>
        <taxon>Zootermopsis</taxon>
    </lineage>
</organism>
<reference evidence="1 2" key="1">
    <citation type="journal article" date="2014" name="Nat. Commun.">
        <title>Molecular traces of alternative social organization in a termite genome.</title>
        <authorList>
            <person name="Terrapon N."/>
            <person name="Li C."/>
            <person name="Robertson H.M."/>
            <person name="Ji L."/>
            <person name="Meng X."/>
            <person name="Booth W."/>
            <person name="Chen Z."/>
            <person name="Childers C.P."/>
            <person name="Glastad K.M."/>
            <person name="Gokhale K."/>
            <person name="Gowin J."/>
            <person name="Gronenberg W."/>
            <person name="Hermansen R.A."/>
            <person name="Hu H."/>
            <person name="Hunt B.G."/>
            <person name="Huylmans A.K."/>
            <person name="Khalil S.M."/>
            <person name="Mitchell R.D."/>
            <person name="Munoz-Torres M.C."/>
            <person name="Mustard J.A."/>
            <person name="Pan H."/>
            <person name="Reese J.T."/>
            <person name="Scharf M.E."/>
            <person name="Sun F."/>
            <person name="Vogel H."/>
            <person name="Xiao J."/>
            <person name="Yang W."/>
            <person name="Yang Z."/>
            <person name="Yang Z."/>
            <person name="Zhou J."/>
            <person name="Zhu J."/>
            <person name="Brent C.S."/>
            <person name="Elsik C.G."/>
            <person name="Goodisman M.A."/>
            <person name="Liberles D.A."/>
            <person name="Roe R.M."/>
            <person name="Vargo E.L."/>
            <person name="Vilcinskas A."/>
            <person name="Wang J."/>
            <person name="Bornberg-Bauer E."/>
            <person name="Korb J."/>
            <person name="Zhang G."/>
            <person name="Liebig J."/>
        </authorList>
    </citation>
    <scope>NUCLEOTIDE SEQUENCE [LARGE SCALE GENOMIC DNA]</scope>
    <source>
        <tissue evidence="1">Whole organism</tissue>
    </source>
</reference>
<proteinExistence type="predicted"/>
<dbReference type="Proteomes" id="UP000027135">
    <property type="component" value="Unassembled WGS sequence"/>
</dbReference>
<evidence type="ECO:0000313" key="1">
    <source>
        <dbReference type="EMBL" id="KDR18279.1"/>
    </source>
</evidence>
<keyword evidence="2" id="KW-1185">Reference proteome</keyword>
<gene>
    <name evidence="1" type="ORF">L798_06810</name>
</gene>
<evidence type="ECO:0000313" key="2">
    <source>
        <dbReference type="Proteomes" id="UP000027135"/>
    </source>
</evidence>
<dbReference type="InParanoid" id="A0A067RE22"/>
<accession>A0A067RE22</accession>
<dbReference type="AlphaFoldDB" id="A0A067RE22"/>
<name>A0A067RE22_ZOONE</name>
<dbReference type="EMBL" id="KK852695">
    <property type="protein sequence ID" value="KDR18279.1"/>
    <property type="molecule type" value="Genomic_DNA"/>
</dbReference>
<protein>
    <submittedName>
        <fullName evidence="1">Uncharacterized protein</fullName>
    </submittedName>
</protein>
<sequence length="53" mass="5958">MNACRYVSSGKLLAFTYTTSDHRERSCLKCICVSVHQQPRCPTAPSVRNQSIL</sequence>